<evidence type="ECO:0000313" key="3">
    <source>
        <dbReference type="Proteomes" id="UP001180020"/>
    </source>
</evidence>
<accession>A0AAV9BYE2</accession>
<keyword evidence="3" id="KW-1185">Reference proteome</keyword>
<dbReference type="Pfam" id="PF03140">
    <property type="entry name" value="DUF247"/>
    <property type="match status" value="1"/>
</dbReference>
<comment type="caution">
    <text evidence="2">The sequence shown here is derived from an EMBL/GenBank/DDBJ whole genome shotgun (WGS) entry which is preliminary data.</text>
</comment>
<reference evidence="2" key="1">
    <citation type="journal article" date="2023" name="Nat. Commun.">
        <title>Diploid and tetraploid genomes of Acorus and the evolution of monocots.</title>
        <authorList>
            <person name="Ma L."/>
            <person name="Liu K.W."/>
            <person name="Li Z."/>
            <person name="Hsiao Y.Y."/>
            <person name="Qi Y."/>
            <person name="Fu T."/>
            <person name="Tang G.D."/>
            <person name="Zhang D."/>
            <person name="Sun W.H."/>
            <person name="Liu D.K."/>
            <person name="Li Y."/>
            <person name="Chen G.Z."/>
            <person name="Liu X.D."/>
            <person name="Liao X.Y."/>
            <person name="Jiang Y.T."/>
            <person name="Yu X."/>
            <person name="Hao Y."/>
            <person name="Huang J."/>
            <person name="Zhao X.W."/>
            <person name="Ke S."/>
            <person name="Chen Y.Y."/>
            <person name="Wu W.L."/>
            <person name="Hsu J.L."/>
            <person name="Lin Y.F."/>
            <person name="Huang M.D."/>
            <person name="Li C.Y."/>
            <person name="Huang L."/>
            <person name="Wang Z.W."/>
            <person name="Zhao X."/>
            <person name="Zhong W.Y."/>
            <person name="Peng D.H."/>
            <person name="Ahmad S."/>
            <person name="Lan S."/>
            <person name="Zhang J.S."/>
            <person name="Tsai W.C."/>
            <person name="Van de Peer Y."/>
            <person name="Liu Z.J."/>
        </authorList>
    </citation>
    <scope>NUCLEOTIDE SEQUENCE</scope>
    <source>
        <strain evidence="2">CP</strain>
    </source>
</reference>
<name>A0AAV9BYE2_ACOCL</name>
<dbReference type="AlphaFoldDB" id="A0AAV9BYE2"/>
<evidence type="ECO:0000313" key="2">
    <source>
        <dbReference type="EMBL" id="KAK1281805.1"/>
    </source>
</evidence>
<dbReference type="InterPro" id="IPR004158">
    <property type="entry name" value="DUF247_pln"/>
</dbReference>
<gene>
    <name evidence="2" type="ORF">QJS10_CPB22g00178</name>
</gene>
<proteinExistence type="predicted"/>
<dbReference type="PANTHER" id="PTHR31170:SF25">
    <property type="entry name" value="BNAA09G04570D PROTEIN"/>
    <property type="match status" value="1"/>
</dbReference>
<protein>
    <submittedName>
        <fullName evidence="2">Uncharacterized protein</fullName>
    </submittedName>
</protein>
<keyword evidence="1" id="KW-0472">Membrane</keyword>
<evidence type="ECO:0000256" key="1">
    <source>
        <dbReference type="SAM" id="Phobius"/>
    </source>
</evidence>
<feature type="transmembrane region" description="Helical" evidence="1">
    <location>
        <begin position="233"/>
        <end position="257"/>
    </location>
</feature>
<dbReference type="EMBL" id="JAUJYO010000022">
    <property type="protein sequence ID" value="KAK1281805.1"/>
    <property type="molecule type" value="Genomic_DNA"/>
</dbReference>
<sequence length="267" mass="30964">MEFEYLGKRDSPPSVPDSVEVCHLLHLFYISSISPVTQPRRSKNPIMAKNKNKKKVNNVLGKAIQCGHLLPLFSRVATSSTSRTSTAPVWIPTTTELKEAGVKFKVKKNATSFLGVTFRDGLMEIPTLALYEGSESKLRNLIAFEQCYPNTRYHVTFHLLFMDFLLNSPQDILILQQKEIILNWLSSKEEATQLFKQINREVTCNLRKNYLSDVCDGVTRFCMLRRNKWRALLIYNYFTKTISFMLVMTIMIIMTFFTMYPYHHPRS</sequence>
<dbReference type="PANTHER" id="PTHR31170">
    <property type="entry name" value="BNAC04G53230D PROTEIN"/>
    <property type="match status" value="1"/>
</dbReference>
<keyword evidence="1" id="KW-0812">Transmembrane</keyword>
<reference evidence="2" key="2">
    <citation type="submission" date="2023-06" db="EMBL/GenBank/DDBJ databases">
        <authorList>
            <person name="Ma L."/>
            <person name="Liu K.-W."/>
            <person name="Li Z."/>
            <person name="Hsiao Y.-Y."/>
            <person name="Qi Y."/>
            <person name="Fu T."/>
            <person name="Tang G."/>
            <person name="Zhang D."/>
            <person name="Sun W.-H."/>
            <person name="Liu D.-K."/>
            <person name="Li Y."/>
            <person name="Chen G.-Z."/>
            <person name="Liu X.-D."/>
            <person name="Liao X.-Y."/>
            <person name="Jiang Y.-T."/>
            <person name="Yu X."/>
            <person name="Hao Y."/>
            <person name="Huang J."/>
            <person name="Zhao X.-W."/>
            <person name="Ke S."/>
            <person name="Chen Y.-Y."/>
            <person name="Wu W.-L."/>
            <person name="Hsu J.-L."/>
            <person name="Lin Y.-F."/>
            <person name="Huang M.-D."/>
            <person name="Li C.-Y."/>
            <person name="Huang L."/>
            <person name="Wang Z.-W."/>
            <person name="Zhao X."/>
            <person name="Zhong W.-Y."/>
            <person name="Peng D.-H."/>
            <person name="Ahmad S."/>
            <person name="Lan S."/>
            <person name="Zhang J.-S."/>
            <person name="Tsai W.-C."/>
            <person name="Van De Peer Y."/>
            <person name="Liu Z.-J."/>
        </authorList>
    </citation>
    <scope>NUCLEOTIDE SEQUENCE</scope>
    <source>
        <strain evidence="2">CP</strain>
        <tissue evidence="2">Leaves</tissue>
    </source>
</reference>
<keyword evidence="1" id="KW-1133">Transmembrane helix</keyword>
<organism evidence="2 3">
    <name type="scientific">Acorus calamus</name>
    <name type="common">Sweet flag</name>
    <dbReference type="NCBI Taxonomy" id="4465"/>
    <lineage>
        <taxon>Eukaryota</taxon>
        <taxon>Viridiplantae</taxon>
        <taxon>Streptophyta</taxon>
        <taxon>Embryophyta</taxon>
        <taxon>Tracheophyta</taxon>
        <taxon>Spermatophyta</taxon>
        <taxon>Magnoliopsida</taxon>
        <taxon>Liliopsida</taxon>
        <taxon>Acoraceae</taxon>
        <taxon>Acorus</taxon>
    </lineage>
</organism>
<dbReference type="Proteomes" id="UP001180020">
    <property type="component" value="Unassembled WGS sequence"/>
</dbReference>